<evidence type="ECO:0000313" key="5">
    <source>
        <dbReference type="Proteomes" id="UP000288347"/>
    </source>
</evidence>
<dbReference type="PANTHER" id="PTHR45947">
    <property type="entry name" value="SULFOQUINOVOSYL TRANSFERASE SQD2"/>
    <property type="match status" value="1"/>
</dbReference>
<dbReference type="PANTHER" id="PTHR45947:SF3">
    <property type="entry name" value="SULFOQUINOVOSYL TRANSFERASE SQD2"/>
    <property type="match status" value="1"/>
</dbReference>
<gene>
    <name evidence="3" type="ORF">CSW29_09605</name>
    <name evidence="2" type="ORF">CSW50_05955</name>
</gene>
<protein>
    <recommendedName>
        <fullName evidence="1">Glycosyltransferase subfamily 4-like N-terminal domain-containing protein</fullName>
    </recommendedName>
</protein>
<dbReference type="AlphaFoldDB" id="A0A430R6V4"/>
<dbReference type="EMBL" id="PELM01000155">
    <property type="protein sequence ID" value="RTH03139.1"/>
    <property type="molecule type" value="Genomic_DNA"/>
</dbReference>
<dbReference type="RefSeq" id="WP_126187401.1">
    <property type="nucleotide sequence ID" value="NZ_PELM01000155.1"/>
</dbReference>
<dbReference type="Proteomes" id="UP000288347">
    <property type="component" value="Unassembled WGS sequence"/>
</dbReference>
<dbReference type="Gene3D" id="3.40.50.2000">
    <property type="entry name" value="Glycogen Phosphorylase B"/>
    <property type="match status" value="1"/>
</dbReference>
<dbReference type="GO" id="GO:0016757">
    <property type="term" value="F:glycosyltransferase activity"/>
    <property type="evidence" value="ECO:0007669"/>
    <property type="project" value="TreeGrafter"/>
</dbReference>
<comment type="caution">
    <text evidence="2">The sequence shown here is derived from an EMBL/GenBank/DDBJ whole genome shotgun (WGS) entry which is preliminary data.</text>
</comment>
<dbReference type="InterPro" id="IPR050194">
    <property type="entry name" value="Glycosyltransferase_grp1"/>
</dbReference>
<evidence type="ECO:0000259" key="1">
    <source>
        <dbReference type="Pfam" id="PF13439"/>
    </source>
</evidence>
<organism evidence="2 4">
    <name type="scientific">Thermus scotoductus</name>
    <dbReference type="NCBI Taxonomy" id="37636"/>
    <lineage>
        <taxon>Bacteria</taxon>
        <taxon>Thermotogati</taxon>
        <taxon>Deinococcota</taxon>
        <taxon>Deinococci</taxon>
        <taxon>Thermales</taxon>
        <taxon>Thermaceae</taxon>
        <taxon>Thermus</taxon>
    </lineage>
</organism>
<sequence length="252" mass="26988">MRVSHVLLGRCNPDSANGVVKTVSYLARYQAALGSEVAVFSLTAKEPFPLPGAEVRTFPPPWGKLGRLCPGVPGRLLEELLGWKPDLVHFHSVHIGPFIGLSKALRRSGVPYVITPNGGFAPGRLARVGPEVRAYVHLLEKPYLEGAQFVHAVSRNDVEGLRSLGVRARVVVPNGIDPAALPTRVDAGLLRRRFPGLWGKRVFLFLGRSGSHGDGRVRPWMRDTAGSCTGSLEPHAAFLCLGAGGKTATGAL</sequence>
<evidence type="ECO:0000313" key="4">
    <source>
        <dbReference type="Proteomes" id="UP000288082"/>
    </source>
</evidence>
<name>A0A430R6V4_THESC</name>
<dbReference type="InterPro" id="IPR028098">
    <property type="entry name" value="Glyco_trans_4-like_N"/>
</dbReference>
<dbReference type="Pfam" id="PF13439">
    <property type="entry name" value="Glyco_transf_4"/>
    <property type="match status" value="1"/>
</dbReference>
<proteinExistence type="predicted"/>
<dbReference type="SUPFAM" id="SSF53756">
    <property type="entry name" value="UDP-Glycosyltransferase/glycogen phosphorylase"/>
    <property type="match status" value="1"/>
</dbReference>
<accession>A0A430R6V4</accession>
<dbReference type="Proteomes" id="UP000288082">
    <property type="component" value="Unassembled WGS sequence"/>
</dbReference>
<evidence type="ECO:0000313" key="2">
    <source>
        <dbReference type="EMBL" id="RTH03139.1"/>
    </source>
</evidence>
<reference evidence="4 5" key="1">
    <citation type="journal article" date="2019" name="Extremophiles">
        <title>Biogeography of thermophiles and predominance of Thermus scotoductus in domestic water heaters.</title>
        <authorList>
            <person name="Wilpiszeski R.L."/>
            <person name="Zhang Z."/>
            <person name="House C.H."/>
        </authorList>
    </citation>
    <scope>NUCLEOTIDE SEQUENCE [LARGE SCALE GENOMIC DNA]</scope>
    <source>
        <strain evidence="3 5">16_S16</strain>
        <strain evidence="2 4">38_S38</strain>
    </source>
</reference>
<evidence type="ECO:0000313" key="3">
    <source>
        <dbReference type="EMBL" id="RTH98545.1"/>
    </source>
</evidence>
<feature type="domain" description="Glycosyltransferase subfamily 4-like N-terminal" evidence="1">
    <location>
        <begin position="17"/>
        <end position="179"/>
    </location>
</feature>
<dbReference type="EMBL" id="PEMH01000352">
    <property type="protein sequence ID" value="RTH98545.1"/>
    <property type="molecule type" value="Genomic_DNA"/>
</dbReference>